<dbReference type="Proteomes" id="UP000470082">
    <property type="component" value="Unassembled WGS sequence"/>
</dbReference>
<proteinExistence type="inferred from homology"/>
<comment type="caution">
    <text evidence="4">The sequence shown here is derived from an EMBL/GenBank/DDBJ whole genome shotgun (WGS) entry which is preliminary data.</text>
</comment>
<dbReference type="GO" id="GO:0005737">
    <property type="term" value="C:cytoplasm"/>
    <property type="evidence" value="ECO:0007669"/>
    <property type="project" value="UniProtKB-SubCell"/>
</dbReference>
<name>A0A7X2N372_9FIRM</name>
<evidence type="ECO:0000313" key="4">
    <source>
        <dbReference type="EMBL" id="MSS01644.1"/>
    </source>
</evidence>
<dbReference type="GO" id="GO:0047429">
    <property type="term" value="F:nucleoside triphosphate diphosphatase activity"/>
    <property type="evidence" value="ECO:0007669"/>
    <property type="project" value="UniProtKB-EC"/>
</dbReference>
<comment type="catalytic activity">
    <reaction evidence="3">
        <text>dTTP + H2O = dTMP + diphosphate + H(+)</text>
        <dbReference type="Rhea" id="RHEA:28534"/>
        <dbReference type="ChEBI" id="CHEBI:15377"/>
        <dbReference type="ChEBI" id="CHEBI:15378"/>
        <dbReference type="ChEBI" id="CHEBI:33019"/>
        <dbReference type="ChEBI" id="CHEBI:37568"/>
        <dbReference type="ChEBI" id="CHEBI:63528"/>
        <dbReference type="EC" id="3.6.1.9"/>
    </reaction>
</comment>
<feature type="site" description="Important for substrate specificity" evidence="3">
    <location>
        <position position="10"/>
    </location>
</feature>
<dbReference type="NCBIfam" id="TIGR00172">
    <property type="entry name" value="maf"/>
    <property type="match status" value="1"/>
</dbReference>
<comment type="subcellular location">
    <subcellularLocation>
        <location evidence="3">Cytoplasm</location>
    </subcellularLocation>
</comment>
<feature type="site" description="Important for substrate specificity" evidence="3">
    <location>
        <position position="150"/>
    </location>
</feature>
<accession>A0A7X2N372</accession>
<organism evidence="4 5">
    <name type="scientific">Floccifex porci</name>
    <dbReference type="NCBI Taxonomy" id="2606629"/>
    <lineage>
        <taxon>Bacteria</taxon>
        <taxon>Bacillati</taxon>
        <taxon>Bacillota</taxon>
        <taxon>Erysipelotrichia</taxon>
        <taxon>Erysipelotrichales</taxon>
        <taxon>Erysipelotrichaceae</taxon>
        <taxon>Floccifex</taxon>
    </lineage>
</organism>
<dbReference type="AlphaFoldDB" id="A0A7X2N372"/>
<dbReference type="InterPro" id="IPR029001">
    <property type="entry name" value="ITPase-like_fam"/>
</dbReference>
<feature type="site" description="Important for substrate specificity" evidence="3">
    <location>
        <position position="68"/>
    </location>
</feature>
<evidence type="ECO:0000256" key="1">
    <source>
        <dbReference type="ARBA" id="ARBA00001968"/>
    </source>
</evidence>
<comment type="caution">
    <text evidence="3">Lacks conserved residue(s) required for the propagation of feature annotation.</text>
</comment>
<dbReference type="PANTHER" id="PTHR43213">
    <property type="entry name" value="BIFUNCTIONAL DTTP/UTP PYROPHOSPHATASE/METHYLTRANSFERASE PROTEIN-RELATED"/>
    <property type="match status" value="1"/>
</dbReference>
<reference evidence="4 5" key="1">
    <citation type="submission" date="2019-08" db="EMBL/GenBank/DDBJ databases">
        <title>In-depth cultivation of the pig gut microbiome towards novel bacterial diversity and tailored functional studies.</title>
        <authorList>
            <person name="Wylensek D."/>
            <person name="Hitch T.C.A."/>
            <person name="Clavel T."/>
        </authorList>
    </citation>
    <scope>NUCLEOTIDE SEQUENCE [LARGE SCALE GENOMIC DNA]</scope>
    <source>
        <strain evidence="4 5">LKV-178-WT-2G</strain>
    </source>
</reference>
<sequence>MIVLASQSPRRKELLTSLGYEFIICPSLKEEKFDLSKDLDSALIEVAIQKGKDVLKKYPNDCIVSADTIVVYQNKILGKPSSKEEAISCLKQLSGHTHEVKTGMCVLYKEMMQNKVVTTEVTFRKLSIEEILKYVESGKCMDKAGSYGIQECDFVDSIKGSYSNVVGLDLKSIDLMLKTVQSGK</sequence>
<dbReference type="HAMAP" id="MF_00528">
    <property type="entry name" value="Maf"/>
    <property type="match status" value="1"/>
</dbReference>
<dbReference type="EC" id="3.6.1.9" evidence="3"/>
<feature type="active site" description="Proton acceptor" evidence="3">
    <location>
        <position position="67"/>
    </location>
</feature>
<keyword evidence="3" id="KW-0546">Nucleotide metabolism</keyword>
<dbReference type="SUPFAM" id="SSF52972">
    <property type="entry name" value="ITPase-like"/>
    <property type="match status" value="1"/>
</dbReference>
<comment type="cofactor">
    <cofactor evidence="1 3">
        <name>a divalent metal cation</name>
        <dbReference type="ChEBI" id="CHEBI:60240"/>
    </cofactor>
</comment>
<protein>
    <recommendedName>
        <fullName evidence="3">dTTP/UTP pyrophosphatase</fullName>
        <shortName evidence="3">dTTPase/UTPase</shortName>
        <ecNumber evidence="3">3.6.1.9</ecNumber>
    </recommendedName>
    <alternativeName>
        <fullName evidence="3">Nucleoside triphosphate pyrophosphatase</fullName>
    </alternativeName>
    <alternativeName>
        <fullName evidence="3">Nucleotide pyrophosphatase</fullName>
        <shortName evidence="3">Nucleotide PPase</shortName>
    </alternativeName>
</protein>
<comment type="similarity">
    <text evidence="3">Belongs to the Maf family. YhdE subfamily.</text>
</comment>
<dbReference type="InterPro" id="IPR003697">
    <property type="entry name" value="Maf-like"/>
</dbReference>
<dbReference type="RefSeq" id="WP_154460182.1">
    <property type="nucleotide sequence ID" value="NZ_JAQYTQ010000024.1"/>
</dbReference>
<dbReference type="EMBL" id="VUMM01000010">
    <property type="protein sequence ID" value="MSS01644.1"/>
    <property type="molecule type" value="Genomic_DNA"/>
</dbReference>
<dbReference type="CDD" id="cd00555">
    <property type="entry name" value="Maf"/>
    <property type="match status" value="1"/>
</dbReference>
<gene>
    <name evidence="4" type="primary">maf</name>
    <name evidence="4" type="ORF">FYJ50_05970</name>
</gene>
<keyword evidence="2 3" id="KW-0378">Hydrolase</keyword>
<dbReference type="PANTHER" id="PTHR43213:SF5">
    <property type="entry name" value="BIFUNCTIONAL DTTP_UTP PYROPHOSPHATASE_METHYLTRANSFERASE PROTEIN-RELATED"/>
    <property type="match status" value="1"/>
</dbReference>
<comment type="function">
    <text evidence="3">Nucleoside triphosphate pyrophosphatase that hydrolyzes dTTP and UTP. May have a dual role in cell division arrest and in preventing the incorporation of modified nucleotides into cellular nucleic acids.</text>
</comment>
<evidence type="ECO:0000256" key="2">
    <source>
        <dbReference type="ARBA" id="ARBA00022801"/>
    </source>
</evidence>
<dbReference type="Pfam" id="PF02545">
    <property type="entry name" value="Maf"/>
    <property type="match status" value="1"/>
</dbReference>
<dbReference type="Gene3D" id="3.90.950.10">
    <property type="match status" value="1"/>
</dbReference>
<dbReference type="PIRSF" id="PIRSF006305">
    <property type="entry name" value="Maf"/>
    <property type="match status" value="1"/>
</dbReference>
<comment type="catalytic activity">
    <reaction evidence="3">
        <text>UTP + H2O = UMP + diphosphate + H(+)</text>
        <dbReference type="Rhea" id="RHEA:29395"/>
        <dbReference type="ChEBI" id="CHEBI:15377"/>
        <dbReference type="ChEBI" id="CHEBI:15378"/>
        <dbReference type="ChEBI" id="CHEBI:33019"/>
        <dbReference type="ChEBI" id="CHEBI:46398"/>
        <dbReference type="ChEBI" id="CHEBI:57865"/>
        <dbReference type="EC" id="3.6.1.9"/>
    </reaction>
</comment>
<keyword evidence="5" id="KW-1185">Reference proteome</keyword>
<dbReference type="GO" id="GO:0009117">
    <property type="term" value="P:nucleotide metabolic process"/>
    <property type="evidence" value="ECO:0007669"/>
    <property type="project" value="UniProtKB-KW"/>
</dbReference>
<evidence type="ECO:0000313" key="5">
    <source>
        <dbReference type="Proteomes" id="UP000470082"/>
    </source>
</evidence>
<evidence type="ECO:0000256" key="3">
    <source>
        <dbReference type="HAMAP-Rule" id="MF_00528"/>
    </source>
</evidence>
<keyword evidence="3" id="KW-0963">Cytoplasm</keyword>